<reference evidence="3 4" key="1">
    <citation type="submission" date="2019-07" db="EMBL/GenBank/DDBJ databases">
        <authorList>
            <person name="Huq M.A."/>
        </authorList>
    </citation>
    <scope>NUCLEOTIDE SEQUENCE [LARGE SCALE GENOMIC DNA]</scope>
    <source>
        <strain evidence="3 4">MAH-19</strain>
    </source>
</reference>
<keyword evidence="2" id="KW-0472">Membrane</keyword>
<feature type="region of interest" description="Disordered" evidence="1">
    <location>
        <begin position="44"/>
        <end position="65"/>
    </location>
</feature>
<sequence length="65" mass="7549">MQLAPETKQRIIKNVILSLFIYLLPLVLMFGSFYITGQRPWEKKHVKTNTKPSTTKKNVSNDIND</sequence>
<comment type="caution">
    <text evidence="3">The sequence shown here is derived from an EMBL/GenBank/DDBJ whole genome shotgun (WGS) entry which is preliminary data.</text>
</comment>
<dbReference type="AlphaFoldDB" id="A0A556MFU6"/>
<organism evidence="3 4">
    <name type="scientific">Mucilaginibacter corticis</name>
    <dbReference type="NCBI Taxonomy" id="2597670"/>
    <lineage>
        <taxon>Bacteria</taxon>
        <taxon>Pseudomonadati</taxon>
        <taxon>Bacteroidota</taxon>
        <taxon>Sphingobacteriia</taxon>
        <taxon>Sphingobacteriales</taxon>
        <taxon>Sphingobacteriaceae</taxon>
        <taxon>Mucilaginibacter</taxon>
    </lineage>
</organism>
<keyword evidence="2" id="KW-0812">Transmembrane</keyword>
<feature type="transmembrane region" description="Helical" evidence="2">
    <location>
        <begin position="15"/>
        <end position="35"/>
    </location>
</feature>
<accession>A0A556MFU6</accession>
<dbReference type="OrthoDB" id="799513at2"/>
<evidence type="ECO:0000256" key="2">
    <source>
        <dbReference type="SAM" id="Phobius"/>
    </source>
</evidence>
<proteinExistence type="predicted"/>
<keyword evidence="2" id="KW-1133">Transmembrane helix</keyword>
<evidence type="ECO:0000256" key="1">
    <source>
        <dbReference type="SAM" id="MobiDB-lite"/>
    </source>
</evidence>
<evidence type="ECO:0000313" key="3">
    <source>
        <dbReference type="EMBL" id="TSJ38814.1"/>
    </source>
</evidence>
<keyword evidence="4" id="KW-1185">Reference proteome</keyword>
<dbReference type="EMBL" id="VLPK01000004">
    <property type="protein sequence ID" value="TSJ38814.1"/>
    <property type="molecule type" value="Genomic_DNA"/>
</dbReference>
<dbReference type="Proteomes" id="UP000318733">
    <property type="component" value="Unassembled WGS sequence"/>
</dbReference>
<protein>
    <submittedName>
        <fullName evidence="3">Uncharacterized protein</fullName>
    </submittedName>
</protein>
<name>A0A556MFU6_9SPHI</name>
<gene>
    <name evidence="3" type="ORF">FO440_20125</name>
</gene>
<dbReference type="RefSeq" id="WP_144250096.1">
    <property type="nucleotide sequence ID" value="NZ_VLPK01000004.1"/>
</dbReference>
<evidence type="ECO:0000313" key="4">
    <source>
        <dbReference type="Proteomes" id="UP000318733"/>
    </source>
</evidence>
<feature type="compositionally biased region" description="Low complexity" evidence="1">
    <location>
        <begin position="49"/>
        <end position="65"/>
    </location>
</feature>